<gene>
    <name evidence="1" type="ORF">L201_007959</name>
</gene>
<evidence type="ECO:0000313" key="2">
    <source>
        <dbReference type="Proteomes" id="UP001355207"/>
    </source>
</evidence>
<dbReference type="EMBL" id="CP144108">
    <property type="protein sequence ID" value="WWC92995.1"/>
    <property type="molecule type" value="Genomic_DNA"/>
</dbReference>
<dbReference type="AlphaFoldDB" id="A0AAX4K5Z4"/>
<sequence length="171" mass="20627">MKDEIFVNLKSLLLIFRKSYKEDVEAFYNSGGWQGTKERASRNFSDWLPAFIPKNGPLQFKVQKDFRDEERYYHEQKYFREILNTISVDLYWFMTHWPNIRTFCVPRGDRHLGTPKALPHVIYIQTDQWFASHNQAVPKRYLNDLFIDRLKQAQQERLDSGLITPLVWEFF</sequence>
<evidence type="ECO:0000313" key="1">
    <source>
        <dbReference type="EMBL" id="WWC92995.1"/>
    </source>
</evidence>
<accession>A0AAX4K5Z4</accession>
<name>A0AAX4K5Z4_9TREE</name>
<keyword evidence="2" id="KW-1185">Reference proteome</keyword>
<organism evidence="1 2">
    <name type="scientific">Kwoniella dendrophila CBS 6074</name>
    <dbReference type="NCBI Taxonomy" id="1295534"/>
    <lineage>
        <taxon>Eukaryota</taxon>
        <taxon>Fungi</taxon>
        <taxon>Dikarya</taxon>
        <taxon>Basidiomycota</taxon>
        <taxon>Agaricomycotina</taxon>
        <taxon>Tremellomycetes</taxon>
        <taxon>Tremellales</taxon>
        <taxon>Cryptococcaceae</taxon>
        <taxon>Kwoniella</taxon>
    </lineage>
</organism>
<dbReference type="RefSeq" id="XP_066079757.1">
    <property type="nucleotide sequence ID" value="XM_066223660.1"/>
</dbReference>
<reference evidence="1 2" key="1">
    <citation type="submission" date="2024-01" db="EMBL/GenBank/DDBJ databases">
        <title>Comparative genomics of Cryptococcus and Kwoniella reveals pathogenesis evolution and contrasting modes of karyotype evolution via chromosome fusion or intercentromeric recombination.</title>
        <authorList>
            <person name="Coelho M.A."/>
            <person name="David-Palma M."/>
            <person name="Shea T."/>
            <person name="Bowers K."/>
            <person name="McGinley-Smith S."/>
            <person name="Mohammad A.W."/>
            <person name="Gnirke A."/>
            <person name="Yurkov A.M."/>
            <person name="Nowrousian M."/>
            <person name="Sun S."/>
            <person name="Cuomo C.A."/>
            <person name="Heitman J."/>
        </authorList>
    </citation>
    <scope>NUCLEOTIDE SEQUENCE [LARGE SCALE GENOMIC DNA]</scope>
    <source>
        <strain evidence="1 2">CBS 6074</strain>
    </source>
</reference>
<proteinExistence type="predicted"/>
<dbReference type="Proteomes" id="UP001355207">
    <property type="component" value="Chromosome 11"/>
</dbReference>
<protein>
    <submittedName>
        <fullName evidence="1">Uncharacterized protein</fullName>
    </submittedName>
</protein>
<dbReference type="GeneID" id="91098627"/>